<keyword evidence="3 7" id="KW-0812">Transmembrane</keyword>
<comment type="similarity">
    <text evidence="2">Belongs to the TMEM151 family.</text>
</comment>
<evidence type="ECO:0000256" key="7">
    <source>
        <dbReference type="SAM" id="Phobius"/>
    </source>
</evidence>
<keyword evidence="4 7" id="KW-1133">Transmembrane helix</keyword>
<dbReference type="WBParaSite" id="TCLT_0000651201-mRNA-1">
    <property type="protein sequence ID" value="TCLT_0000651201-mRNA-1"/>
    <property type="gene ID" value="TCLT_0000651201"/>
</dbReference>
<name>A0A0N5D110_THECL</name>
<dbReference type="OrthoDB" id="190434at2759"/>
<accession>A0A0N5D110</accession>
<evidence type="ECO:0000256" key="3">
    <source>
        <dbReference type="ARBA" id="ARBA00022692"/>
    </source>
</evidence>
<feature type="transmembrane region" description="Helical" evidence="7">
    <location>
        <begin position="245"/>
        <end position="264"/>
    </location>
</feature>
<dbReference type="AlphaFoldDB" id="A0A0N5D110"/>
<evidence type="ECO:0000256" key="4">
    <source>
        <dbReference type="ARBA" id="ARBA00022989"/>
    </source>
</evidence>
<evidence type="ECO:0000256" key="6">
    <source>
        <dbReference type="SAM" id="MobiDB-lite"/>
    </source>
</evidence>
<evidence type="ECO:0000256" key="2">
    <source>
        <dbReference type="ARBA" id="ARBA00009583"/>
    </source>
</evidence>
<dbReference type="Pfam" id="PF14857">
    <property type="entry name" value="TMEM151"/>
    <property type="match status" value="1"/>
</dbReference>
<evidence type="ECO:0000313" key="9">
    <source>
        <dbReference type="Proteomes" id="UP000276776"/>
    </source>
</evidence>
<organism evidence="10">
    <name type="scientific">Thelazia callipaeda</name>
    <name type="common">Oriental eyeworm</name>
    <name type="synonym">Parasitic nematode</name>
    <dbReference type="NCBI Taxonomy" id="103827"/>
    <lineage>
        <taxon>Eukaryota</taxon>
        <taxon>Metazoa</taxon>
        <taxon>Ecdysozoa</taxon>
        <taxon>Nematoda</taxon>
        <taxon>Chromadorea</taxon>
        <taxon>Rhabditida</taxon>
        <taxon>Spirurina</taxon>
        <taxon>Spiruromorpha</taxon>
        <taxon>Thelazioidea</taxon>
        <taxon>Thelaziidae</taxon>
        <taxon>Thelazia</taxon>
    </lineage>
</organism>
<evidence type="ECO:0000313" key="10">
    <source>
        <dbReference type="WBParaSite" id="TCLT_0000651201-mRNA-1"/>
    </source>
</evidence>
<comment type="subcellular location">
    <subcellularLocation>
        <location evidence="1">Membrane</location>
        <topology evidence="1">Multi-pass membrane protein</topology>
    </subcellularLocation>
</comment>
<feature type="transmembrane region" description="Helical" evidence="7">
    <location>
        <begin position="21"/>
        <end position="46"/>
    </location>
</feature>
<keyword evidence="9" id="KW-1185">Reference proteome</keyword>
<reference evidence="8 9" key="2">
    <citation type="submission" date="2018-11" db="EMBL/GenBank/DDBJ databases">
        <authorList>
            <consortium name="Pathogen Informatics"/>
        </authorList>
    </citation>
    <scope>NUCLEOTIDE SEQUENCE [LARGE SCALE GENOMIC DNA]</scope>
</reference>
<evidence type="ECO:0000313" key="8">
    <source>
        <dbReference type="EMBL" id="VDN03858.1"/>
    </source>
</evidence>
<dbReference type="InterPro" id="IPR026767">
    <property type="entry name" value="Tmem151"/>
</dbReference>
<feature type="compositionally biased region" description="Basic and acidic residues" evidence="6">
    <location>
        <begin position="458"/>
        <end position="471"/>
    </location>
</feature>
<dbReference type="PANTHER" id="PTHR31893:SF5">
    <property type="entry name" value="TRANSMEMBRANE PROTEIN 151 HOMOLOG"/>
    <property type="match status" value="1"/>
</dbReference>
<feature type="compositionally biased region" description="Polar residues" evidence="6">
    <location>
        <begin position="412"/>
        <end position="421"/>
    </location>
</feature>
<feature type="region of interest" description="Disordered" evidence="6">
    <location>
        <begin position="500"/>
        <end position="532"/>
    </location>
</feature>
<dbReference type="OMA" id="YLPVTPC"/>
<feature type="region of interest" description="Disordered" evidence="6">
    <location>
        <begin position="412"/>
        <end position="474"/>
    </location>
</feature>
<keyword evidence="5 7" id="KW-0472">Membrane</keyword>
<reference evidence="10" key="1">
    <citation type="submission" date="2017-02" db="UniProtKB">
        <authorList>
            <consortium name="WormBaseParasite"/>
        </authorList>
    </citation>
    <scope>IDENTIFICATION</scope>
</reference>
<dbReference type="PANTHER" id="PTHR31893">
    <property type="entry name" value="TRANSMEMBRANE PROTEIN 151 HOMOLOG"/>
    <property type="match status" value="1"/>
</dbReference>
<proteinExistence type="inferred from homology"/>
<dbReference type="GO" id="GO:0016020">
    <property type="term" value="C:membrane"/>
    <property type="evidence" value="ECO:0007669"/>
    <property type="project" value="UniProtKB-SubCell"/>
</dbReference>
<sequence length="532" mass="61523">MLKQKPQPQTLWKAFRREFHWKCLLTTLMVHLCIGYVIWCHFNHFAYAFHTYLTNFNHSYGPCSQGYNFIPIAFGVLLYIVYIMECWYNRTKVNHIEAIEYIEKMRSAQPIVWWKSICYHYVRRTRQVTRYRNGDAISATQAFYERVNSHAAGSIFIYDTCGVKDISKSLTALEQYPITKITITKGFVFACMQAANEFEEQRARFFTENEIRDDYMEVREGLDFADLQFVESLIVYSSPSNKCPWYLSSATFWIFSIILLSWPLRLICDLRTAHVNYQISKLFGTNYLSPSSINYTGPVTRTSTIDSHDLDLLIQRDGYLVVPSYSEAMLMEPSNAFNQHILPNGHFRNRNRVITTCNENVVITNYGAVRNSPRRFWQNDTIRSPNRRNFVENVPIRSRSISLMFNKLTTRSDPSTVTTPSLALPRTLNGPPRSASISGLSAAWRSSGYNSISEEQTDDRHPLIEQMRPIDEPPPPYEIALKMCAPLYERLRRSANSLTSRLNSLSHSSSKEFPYKREYGTEGQGSSRSSGC</sequence>
<evidence type="ECO:0000256" key="1">
    <source>
        <dbReference type="ARBA" id="ARBA00004141"/>
    </source>
</evidence>
<evidence type="ECO:0000256" key="5">
    <source>
        <dbReference type="ARBA" id="ARBA00023136"/>
    </source>
</evidence>
<feature type="compositionally biased region" description="Basic and acidic residues" evidence="6">
    <location>
        <begin position="509"/>
        <end position="520"/>
    </location>
</feature>
<gene>
    <name evidence="8" type="ORF">TCLT_LOCUS6501</name>
</gene>
<dbReference type="EMBL" id="UYYF01004421">
    <property type="protein sequence ID" value="VDN03858.1"/>
    <property type="molecule type" value="Genomic_DNA"/>
</dbReference>
<protein>
    <submittedName>
        <fullName evidence="10">Transmembrane protein</fullName>
    </submittedName>
</protein>
<dbReference type="Proteomes" id="UP000276776">
    <property type="component" value="Unassembled WGS sequence"/>
</dbReference>
<feature type="transmembrane region" description="Helical" evidence="7">
    <location>
        <begin position="66"/>
        <end position="84"/>
    </location>
</feature>